<protein>
    <submittedName>
        <fullName evidence="1">Uncharacterized protein</fullName>
    </submittedName>
</protein>
<dbReference type="EMBL" id="ML733408">
    <property type="protein sequence ID" value="KAB8223060.1"/>
    <property type="molecule type" value="Genomic_DNA"/>
</dbReference>
<dbReference type="Proteomes" id="UP000326799">
    <property type="component" value="Unassembled WGS sequence"/>
</dbReference>
<gene>
    <name evidence="1" type="ORF">BDV33DRAFT_189215</name>
</gene>
<name>A0A5N6F2K9_9EURO</name>
<proteinExistence type="predicted"/>
<sequence>MAEFTCQEARQIVDEVAQRNGSITKEDRAATPPAVIKALQSIRNQLGSQRVPWTPCDEPDVRRDLVFQLISSTRSLRYNWAKRQGEEPYFSLDVSCDCIIIETNDDGWQKSDFVRLSENIAFLSNTRTNDLYGAVLVYTASIASKAHVQSGPFSFALGPQSPGDRLGFVTPVNKDQALLPEGVRTRIILYPVLPRGFDKFVDEFQAIATNGFVLLDPEDARQPICKKFVFITRQEQSQTTRLTYEVQLQDGILEVTKTCPGLFSFSAVLTARFLLYKSTIPPSLDQVALLFPIDRNSRPVIRSQKAYHIIGSFAFPISEVHLNFVVCATVKRFEPVRDADIDTSTSIQNCVINSFCDAISFCQTHSMTYGWVQYIPKRSIVSPSWHRTVEELIKKLRMAPVFQSQKGVLKSLSSLQYLSSEHYGGDNKPLFGASDDEHYLSTKYSAYLGLLKPLGLQEISDHEVLKRVKPILTNPFDLRNDRMSLILRLLITWLKRDPNSTLATEIRNIPFIQLNDGSFIKGNDLNMIGSEADLAFANGAVYFSTDTNGNNIPKCLNIRTVSENAVRDDDRKELFRLLGVRCACPEQVMGRISHHSHSISSAPTARILIDDFMHILCYVYDSCAKDDRLKMPCLMIFDRDCLRRLVCRNSCPRYFPFDVYLKTDGAYGTEVIAKRLKSSPILFQPFLLIHPTFLYQSHISKRHISNDTWELWLIQQRIARRVPRLTHRNNPKKLSDLFNKIISHHPDILLGVLGRHWDTYETEINKEPLIASAIKEAKVPTVNGLARLDECYFPIPEICNMVEAVSTTLNINFLKLPGSWGPDSEQEWGFLRKLGVSGGGVATFAKVIKDHLLSTMTLEKAKLHFFEIYSWISERPFDELWEFFHEEVVYIPNSGDGAKLVCVDQCVWHGPSWLQTMYTLAFHEEYVSDSKIRGLFLGTLDVQSADWGTYMTELMHLQDVGVSLIEETRRIYQAIMEDAEDEDWESLRSQFRRYEMIYVPGSRQWYAPQQCIWASFSIGDKMGIGNIYPDMESFFVEKLQVQPPSILCYISHIQHLCKHEGSVAEVIGALYNINSLKPTTSELKCLKDINFLPIKGTEEEFYWGSVSSDFFIIDMDGWPMLFYGKVPTLQFHLADVRELAPLLKSLGLENRFISICAAKKTSLSEIPSQSSLHLTIDFRQRSSGLSRCVIHYQGEIASAGRELYDIFRKALVYETEHIVGECSLVSLSGASTSVQTYSRLHMEFFDGKLSIFVPPAENERLICYATQLPESLVASLGINHPAAYGMFATVLHVPIEVVDDILGINGIPEVSVEPTSPVVIDDSDTDYEDALEEIFVPRASIAWGGKGQLLESEQSELQLVLRSKCSG</sequence>
<keyword evidence="2" id="KW-1185">Reference proteome</keyword>
<organism evidence="1 2">
    <name type="scientific">Aspergillus novoparasiticus</name>
    <dbReference type="NCBI Taxonomy" id="986946"/>
    <lineage>
        <taxon>Eukaryota</taxon>
        <taxon>Fungi</taxon>
        <taxon>Dikarya</taxon>
        <taxon>Ascomycota</taxon>
        <taxon>Pezizomycotina</taxon>
        <taxon>Eurotiomycetes</taxon>
        <taxon>Eurotiomycetidae</taxon>
        <taxon>Eurotiales</taxon>
        <taxon>Aspergillaceae</taxon>
        <taxon>Aspergillus</taxon>
        <taxon>Aspergillus subgen. Circumdati</taxon>
    </lineage>
</organism>
<accession>A0A5N6F2K9</accession>
<reference evidence="1 2" key="1">
    <citation type="submission" date="2019-04" db="EMBL/GenBank/DDBJ databases">
        <title>Fungal friends and foes A comparative genomics study of 23 Aspergillus species from section Flavi.</title>
        <authorList>
            <consortium name="DOE Joint Genome Institute"/>
            <person name="Kjaerbolling I."/>
            <person name="Vesth T.C."/>
            <person name="Frisvad J.C."/>
            <person name="Nybo J.L."/>
            <person name="Theobald S."/>
            <person name="Kildgaard S."/>
            <person name="Petersen T.I."/>
            <person name="Kuo A."/>
            <person name="Sato A."/>
            <person name="Lyhne E.K."/>
            <person name="Kogle M.E."/>
            <person name="Wiebenga A."/>
            <person name="Kun R.S."/>
            <person name="Lubbers R.J."/>
            <person name="Makela M.R."/>
            <person name="Barry K."/>
            <person name="Chovatia M."/>
            <person name="Clum A."/>
            <person name="Daum C."/>
            <person name="Haridas S."/>
            <person name="He G."/>
            <person name="LaButti K."/>
            <person name="Lipzen A."/>
            <person name="Mondo S."/>
            <person name="Pangilinan J."/>
            <person name="Riley R."/>
            <person name="Salamov A."/>
            <person name="Simmons B.A."/>
            <person name="Magnuson J.K."/>
            <person name="Henrissat B."/>
            <person name="Mortensen U.H."/>
            <person name="Larsen T.O."/>
            <person name="De vries R.P."/>
            <person name="Grigoriev I.V."/>
            <person name="Machida M."/>
            <person name="Baker S.E."/>
            <person name="Andersen M.R."/>
        </authorList>
    </citation>
    <scope>NUCLEOTIDE SEQUENCE [LARGE SCALE GENOMIC DNA]</scope>
    <source>
        <strain evidence="1 2">CBS 126849</strain>
    </source>
</reference>
<evidence type="ECO:0000313" key="2">
    <source>
        <dbReference type="Proteomes" id="UP000326799"/>
    </source>
</evidence>
<evidence type="ECO:0000313" key="1">
    <source>
        <dbReference type="EMBL" id="KAB8223060.1"/>
    </source>
</evidence>